<accession>A0A1W1H0A2</accession>
<feature type="compositionally biased region" description="Basic and acidic residues" evidence="1">
    <location>
        <begin position="7"/>
        <end position="29"/>
    </location>
</feature>
<dbReference type="AlphaFoldDB" id="A0A1W1H0A2"/>
<evidence type="ECO:0000256" key="1">
    <source>
        <dbReference type="SAM" id="MobiDB-lite"/>
    </source>
</evidence>
<dbReference type="EMBL" id="FWEU01000003">
    <property type="protein sequence ID" value="SLM25026.1"/>
    <property type="molecule type" value="Genomic_DNA"/>
</dbReference>
<reference evidence="3" key="1">
    <citation type="submission" date="2016-10" db="EMBL/GenBank/DDBJ databases">
        <authorList>
            <person name="Varghese N."/>
        </authorList>
    </citation>
    <scope>NUCLEOTIDE SEQUENCE [LARGE SCALE GENOMIC DNA]</scope>
    <source>
        <strain evidence="3">92MFCol6.1</strain>
    </source>
</reference>
<feature type="region of interest" description="Disordered" evidence="1">
    <location>
        <begin position="1"/>
        <end position="55"/>
    </location>
</feature>
<evidence type="ECO:0000313" key="3">
    <source>
        <dbReference type="Proteomes" id="UP000191133"/>
    </source>
</evidence>
<protein>
    <submittedName>
        <fullName evidence="2">Uncharacterized protein</fullName>
    </submittedName>
</protein>
<organism evidence="2 3">
    <name type="scientific">Stenotrophomonas indicatrix</name>
    <dbReference type="NCBI Taxonomy" id="2045451"/>
    <lineage>
        <taxon>Bacteria</taxon>
        <taxon>Pseudomonadati</taxon>
        <taxon>Pseudomonadota</taxon>
        <taxon>Gammaproteobacteria</taxon>
        <taxon>Lysobacterales</taxon>
        <taxon>Lysobacteraceae</taxon>
        <taxon>Stenotrophomonas</taxon>
    </lineage>
</organism>
<name>A0A1W1H0A2_9GAMM</name>
<sequence length="103" mass="11563">MRGSNTGDRRWNAGGHEALHAPPAKDARTDCQPTPLNKEKATPAGKRKQRIYQTGLESRATRCRWPHMMCTGPLRLQSELFETRKIRAPKAVVAEGVDSVKQR</sequence>
<dbReference type="Proteomes" id="UP000191133">
    <property type="component" value="Unassembled WGS sequence"/>
</dbReference>
<gene>
    <name evidence="2" type="ORF">SAMN04488690_2756</name>
</gene>
<proteinExistence type="predicted"/>
<evidence type="ECO:0000313" key="2">
    <source>
        <dbReference type="EMBL" id="SLM25026.1"/>
    </source>
</evidence>